<dbReference type="InterPro" id="IPR036513">
    <property type="entry name" value="STAS_dom_sf"/>
</dbReference>
<dbReference type="PANTHER" id="PTHR33745:SF8">
    <property type="entry name" value="BLUE-LIGHT PHOTORECEPTOR"/>
    <property type="match status" value="1"/>
</dbReference>
<dbReference type="RefSeq" id="WP_138127052.1">
    <property type="nucleotide sequence ID" value="NZ_SWLG01000008.1"/>
</dbReference>
<dbReference type="AlphaFoldDB" id="A0A5R9F7N1"/>
<dbReference type="OrthoDB" id="9800154at2"/>
<sequence>MGDFTVIEKEVERVKNKIIKKVVVSRTEAQKENLFLKNMFAAFLSLSSESFRASNELIEKRFTDWAVDNAHRAIECGLTLERILEQLDKCNEAFWEATSDVVIEQNISRDKYIKRALYVGSMLNNGIHSFTLAYSNLYQKKQLNGKKITLKMSDLILPITEKAGVLPLVLDLNTQQICIPLKEIMEKVLHERLQMLIIDLSGIQKINAGTVNELNKMIASLSILGVNIMLTGIQPATAQSMLKLEKNFSDVTVHSTLKQAVQHILV</sequence>
<accession>A0A5R9F7N1</accession>
<evidence type="ECO:0000259" key="1">
    <source>
        <dbReference type="PROSITE" id="PS50801"/>
    </source>
</evidence>
<protein>
    <submittedName>
        <fullName evidence="2">STAS domain-containing protein</fullName>
    </submittedName>
</protein>
<name>A0A5R9F7N1_9BACL</name>
<proteinExistence type="predicted"/>
<dbReference type="PANTHER" id="PTHR33745">
    <property type="entry name" value="RSBT ANTAGONIST PROTEIN RSBS-RELATED"/>
    <property type="match status" value="1"/>
</dbReference>
<comment type="caution">
    <text evidence="2">The sequence shown here is derived from an EMBL/GenBank/DDBJ whole genome shotgun (WGS) entry which is preliminary data.</text>
</comment>
<dbReference type="SUPFAM" id="SSF52091">
    <property type="entry name" value="SpoIIaa-like"/>
    <property type="match status" value="1"/>
</dbReference>
<organism evidence="2 3">
    <name type="scientific">Exobacillus caeni</name>
    <dbReference type="NCBI Taxonomy" id="2574798"/>
    <lineage>
        <taxon>Bacteria</taxon>
        <taxon>Bacillati</taxon>
        <taxon>Bacillota</taxon>
        <taxon>Bacilli</taxon>
        <taxon>Bacillales</taxon>
        <taxon>Guptibacillaceae</taxon>
        <taxon>Exobacillus</taxon>
    </lineage>
</organism>
<reference evidence="2 3" key="1">
    <citation type="submission" date="2019-04" db="EMBL/GenBank/DDBJ databases">
        <title>Bacillus caeni sp. nov., a bacterium isolated from mangrove sediment.</title>
        <authorList>
            <person name="Huang H."/>
            <person name="Mo K."/>
            <person name="Hu Y."/>
        </authorList>
    </citation>
    <scope>NUCLEOTIDE SEQUENCE [LARGE SCALE GENOMIC DNA]</scope>
    <source>
        <strain evidence="2 3">HB172195</strain>
    </source>
</reference>
<keyword evidence="3" id="KW-1185">Reference proteome</keyword>
<evidence type="ECO:0000313" key="2">
    <source>
        <dbReference type="EMBL" id="TLS36853.1"/>
    </source>
</evidence>
<dbReference type="Gene3D" id="3.30.750.24">
    <property type="entry name" value="STAS domain"/>
    <property type="match status" value="1"/>
</dbReference>
<evidence type="ECO:0000313" key="3">
    <source>
        <dbReference type="Proteomes" id="UP000308230"/>
    </source>
</evidence>
<dbReference type="Proteomes" id="UP000308230">
    <property type="component" value="Unassembled WGS sequence"/>
</dbReference>
<dbReference type="InterPro" id="IPR002645">
    <property type="entry name" value="STAS_dom"/>
</dbReference>
<dbReference type="PROSITE" id="PS50801">
    <property type="entry name" value="STAS"/>
    <property type="match status" value="1"/>
</dbReference>
<dbReference type="CDD" id="cd07041">
    <property type="entry name" value="STAS_RsbR_RsbS_like"/>
    <property type="match status" value="1"/>
</dbReference>
<gene>
    <name evidence="2" type="ORF">FCL54_12925</name>
</gene>
<feature type="domain" description="STAS" evidence="1">
    <location>
        <begin position="181"/>
        <end position="264"/>
    </location>
</feature>
<dbReference type="EMBL" id="SWLG01000008">
    <property type="protein sequence ID" value="TLS36853.1"/>
    <property type="molecule type" value="Genomic_DNA"/>
</dbReference>
<dbReference type="InterPro" id="IPR051932">
    <property type="entry name" value="Bact_StressResp_Reg"/>
</dbReference>
<dbReference type="Pfam" id="PF01740">
    <property type="entry name" value="STAS"/>
    <property type="match status" value="1"/>
</dbReference>